<dbReference type="EMBL" id="LN890530">
    <property type="protein sequence ID" value="CUS22633.1"/>
    <property type="molecule type" value="Genomic_DNA"/>
</dbReference>
<dbReference type="GO" id="GO:0015986">
    <property type="term" value="P:proton motive force-driven ATP synthesis"/>
    <property type="evidence" value="ECO:0007669"/>
    <property type="project" value="TreeGrafter"/>
</dbReference>
<dbReference type="GO" id="GO:0031966">
    <property type="term" value="C:mitochondrial membrane"/>
    <property type="evidence" value="ECO:0007669"/>
    <property type="project" value="UniProtKB-SubCell"/>
</dbReference>
<name>A0A0P1KSC8_9SACH</name>
<evidence type="ECO:0000256" key="2">
    <source>
        <dbReference type="ARBA" id="ARBA00023128"/>
    </source>
</evidence>
<protein>
    <submittedName>
        <fullName evidence="4">LAQU0S06e02454g1_1</fullName>
    </submittedName>
</protein>
<dbReference type="OrthoDB" id="2094445at2759"/>
<keyword evidence="3" id="KW-0472">Membrane</keyword>
<dbReference type="Pfam" id="PF11022">
    <property type="entry name" value="ATP19"/>
    <property type="match status" value="1"/>
</dbReference>
<dbReference type="PANTHER" id="PTHR28074:SF1">
    <property type="entry name" value="ATP SYNTHASE SUBUNIT K, MITOCHONDRIAL"/>
    <property type="match status" value="1"/>
</dbReference>
<dbReference type="InterPro" id="IPR021278">
    <property type="entry name" value="ATP19"/>
</dbReference>
<organism evidence="4 5">
    <name type="scientific">Lachancea quebecensis</name>
    <dbReference type="NCBI Taxonomy" id="1654605"/>
    <lineage>
        <taxon>Eukaryota</taxon>
        <taxon>Fungi</taxon>
        <taxon>Dikarya</taxon>
        <taxon>Ascomycota</taxon>
        <taxon>Saccharomycotina</taxon>
        <taxon>Saccharomycetes</taxon>
        <taxon>Saccharomycetales</taxon>
        <taxon>Saccharomycetaceae</taxon>
        <taxon>Lachancea</taxon>
    </lineage>
</organism>
<evidence type="ECO:0000256" key="3">
    <source>
        <dbReference type="ARBA" id="ARBA00023136"/>
    </source>
</evidence>
<evidence type="ECO:0000256" key="1">
    <source>
        <dbReference type="ARBA" id="ARBA00004325"/>
    </source>
</evidence>
<comment type="subcellular location">
    <subcellularLocation>
        <location evidence="1">Mitochondrion membrane</location>
    </subcellularLocation>
</comment>
<gene>
    <name evidence="4" type="ORF">LAQU0_S06e02454g</name>
</gene>
<dbReference type="AlphaFoldDB" id="A0A0P1KSC8"/>
<keyword evidence="5" id="KW-1185">Reference proteome</keyword>
<proteinExistence type="predicted"/>
<sequence>MGAAYNILGKTVQPHQLALGTLAAVSLLVVPNPFASSARKQPEIKASSEDEEKFIAEYLKKHTAAAEKH</sequence>
<keyword evidence="2" id="KW-0496">Mitochondrion</keyword>
<evidence type="ECO:0000313" key="5">
    <source>
        <dbReference type="Proteomes" id="UP000236544"/>
    </source>
</evidence>
<accession>A0A0P1KSC8</accession>
<dbReference type="PANTHER" id="PTHR28074">
    <property type="entry name" value="ATP SYNTHASE SUBUNIT K, MITOCHONDRIAL"/>
    <property type="match status" value="1"/>
</dbReference>
<reference evidence="5" key="1">
    <citation type="submission" date="2015-10" db="EMBL/GenBank/DDBJ databases">
        <authorList>
            <person name="Devillers H."/>
        </authorList>
    </citation>
    <scope>NUCLEOTIDE SEQUENCE [LARGE SCALE GENOMIC DNA]</scope>
</reference>
<evidence type="ECO:0000313" key="4">
    <source>
        <dbReference type="EMBL" id="CUS22633.1"/>
    </source>
</evidence>
<dbReference type="Proteomes" id="UP000236544">
    <property type="component" value="Unassembled WGS sequence"/>
</dbReference>